<accession>A0A7J8R600</accession>
<evidence type="ECO:0000313" key="2">
    <source>
        <dbReference type="Proteomes" id="UP000593561"/>
    </source>
</evidence>
<proteinExistence type="predicted"/>
<reference evidence="1 2" key="1">
    <citation type="journal article" date="2019" name="Genome Biol. Evol.">
        <title>Insights into the evolution of the New World diploid cottons (Gossypium, subgenus Houzingenia) based on genome sequencing.</title>
        <authorList>
            <person name="Grover C.E."/>
            <person name="Arick M.A. 2nd"/>
            <person name="Thrash A."/>
            <person name="Conover J.L."/>
            <person name="Sanders W.S."/>
            <person name="Peterson D.G."/>
            <person name="Frelichowski J.E."/>
            <person name="Scheffler J.A."/>
            <person name="Scheffler B.E."/>
            <person name="Wendel J.F."/>
        </authorList>
    </citation>
    <scope>NUCLEOTIDE SEQUENCE [LARGE SCALE GENOMIC DNA]</scope>
    <source>
        <strain evidence="1">27</strain>
        <tissue evidence="1">Leaf</tissue>
    </source>
</reference>
<feature type="non-terminal residue" evidence="1">
    <location>
        <position position="1"/>
    </location>
</feature>
<dbReference type="Proteomes" id="UP000593561">
    <property type="component" value="Unassembled WGS sequence"/>
</dbReference>
<evidence type="ECO:0000313" key="1">
    <source>
        <dbReference type="EMBL" id="MBA0608776.1"/>
    </source>
</evidence>
<protein>
    <submittedName>
        <fullName evidence="1">Uncharacterized protein</fullName>
    </submittedName>
</protein>
<dbReference type="AlphaFoldDB" id="A0A7J8R600"/>
<name>A0A7J8R600_GOSDV</name>
<comment type="caution">
    <text evidence="1">The sequence shown here is derived from an EMBL/GenBank/DDBJ whole genome shotgun (WGS) entry which is preliminary data.</text>
</comment>
<keyword evidence="2" id="KW-1185">Reference proteome</keyword>
<gene>
    <name evidence="1" type="ORF">Godav_020959</name>
</gene>
<organism evidence="1 2">
    <name type="scientific">Gossypium davidsonii</name>
    <name type="common">Davidson's cotton</name>
    <name type="synonym">Gossypium klotzschianum subsp. davidsonii</name>
    <dbReference type="NCBI Taxonomy" id="34287"/>
    <lineage>
        <taxon>Eukaryota</taxon>
        <taxon>Viridiplantae</taxon>
        <taxon>Streptophyta</taxon>
        <taxon>Embryophyta</taxon>
        <taxon>Tracheophyta</taxon>
        <taxon>Spermatophyta</taxon>
        <taxon>Magnoliopsida</taxon>
        <taxon>eudicotyledons</taxon>
        <taxon>Gunneridae</taxon>
        <taxon>Pentapetalae</taxon>
        <taxon>rosids</taxon>
        <taxon>malvids</taxon>
        <taxon>Malvales</taxon>
        <taxon>Malvaceae</taxon>
        <taxon>Malvoideae</taxon>
        <taxon>Gossypium</taxon>
    </lineage>
</organism>
<dbReference type="EMBL" id="JABFAC010000003">
    <property type="protein sequence ID" value="MBA0608776.1"/>
    <property type="molecule type" value="Genomic_DNA"/>
</dbReference>
<sequence>SGRDPRRTHSIFHVRSVPSLWRTCSYNWSYRWMGPYSPGLLNLLIGESYVMIFWV</sequence>